<evidence type="ECO:0000313" key="1">
    <source>
        <dbReference type="EMBL" id="CAG8767509.1"/>
    </source>
</evidence>
<reference evidence="1 2" key="1">
    <citation type="submission" date="2021-06" db="EMBL/GenBank/DDBJ databases">
        <authorList>
            <person name="Kallberg Y."/>
            <person name="Tangrot J."/>
            <person name="Rosling A."/>
        </authorList>
    </citation>
    <scope>NUCLEOTIDE SEQUENCE [LARGE SCALE GENOMIC DNA]</scope>
    <source>
        <strain evidence="1 2">120-4 pot B 10/14</strain>
    </source>
</reference>
<name>A0ABN7VHP4_GIGMA</name>
<evidence type="ECO:0000313" key="2">
    <source>
        <dbReference type="Proteomes" id="UP000789901"/>
    </source>
</evidence>
<gene>
    <name evidence="1" type="ORF">GMARGA_LOCUS18155</name>
</gene>
<organism evidence="1 2">
    <name type="scientific">Gigaspora margarita</name>
    <dbReference type="NCBI Taxonomy" id="4874"/>
    <lineage>
        <taxon>Eukaryota</taxon>
        <taxon>Fungi</taxon>
        <taxon>Fungi incertae sedis</taxon>
        <taxon>Mucoromycota</taxon>
        <taxon>Glomeromycotina</taxon>
        <taxon>Glomeromycetes</taxon>
        <taxon>Diversisporales</taxon>
        <taxon>Gigasporaceae</taxon>
        <taxon>Gigaspora</taxon>
    </lineage>
</organism>
<protein>
    <submittedName>
        <fullName evidence="1">6237_t:CDS:1</fullName>
    </submittedName>
</protein>
<comment type="caution">
    <text evidence="1">The sequence shown here is derived from an EMBL/GenBank/DDBJ whole genome shotgun (WGS) entry which is preliminary data.</text>
</comment>
<feature type="non-terminal residue" evidence="1">
    <location>
        <position position="1"/>
    </location>
</feature>
<accession>A0ABN7VHP4</accession>
<dbReference type="EMBL" id="CAJVQB010014289">
    <property type="protein sequence ID" value="CAG8767509.1"/>
    <property type="molecule type" value="Genomic_DNA"/>
</dbReference>
<dbReference type="Proteomes" id="UP000789901">
    <property type="component" value="Unassembled WGS sequence"/>
</dbReference>
<keyword evidence="2" id="KW-1185">Reference proteome</keyword>
<sequence length="66" mass="7840">DDWSLRFAICKNKWAPVLVLYWVWNYNNGRPPNPNQVEVGIVPYWFGLVANIWINYDNMVGRNVEN</sequence>
<proteinExistence type="predicted"/>